<accession>A0A6A6YTQ1</accession>
<keyword evidence="3" id="KW-1185">Reference proteome</keyword>
<reference evidence="4" key="2">
    <citation type="submission" date="2020-04" db="EMBL/GenBank/DDBJ databases">
        <authorList>
            <consortium name="NCBI Genome Project"/>
        </authorList>
    </citation>
    <scope>NUCLEOTIDE SEQUENCE</scope>
    <source>
        <strain evidence="4">CBS 304.34</strain>
    </source>
</reference>
<dbReference type="AlphaFoldDB" id="A0A6A6YTQ1"/>
<organism evidence="2">
    <name type="scientific">Mytilinidion resinicola</name>
    <dbReference type="NCBI Taxonomy" id="574789"/>
    <lineage>
        <taxon>Eukaryota</taxon>
        <taxon>Fungi</taxon>
        <taxon>Dikarya</taxon>
        <taxon>Ascomycota</taxon>
        <taxon>Pezizomycotina</taxon>
        <taxon>Dothideomycetes</taxon>
        <taxon>Pleosporomycetidae</taxon>
        <taxon>Mytilinidiales</taxon>
        <taxon>Mytilinidiaceae</taxon>
        <taxon>Mytilinidion</taxon>
    </lineage>
</organism>
<feature type="compositionally biased region" description="Polar residues" evidence="1">
    <location>
        <begin position="106"/>
        <end position="143"/>
    </location>
</feature>
<dbReference type="Proteomes" id="UP000504636">
    <property type="component" value="Unplaced"/>
</dbReference>
<evidence type="ECO:0000313" key="3">
    <source>
        <dbReference type="Proteomes" id="UP000504636"/>
    </source>
</evidence>
<dbReference type="GO" id="GO:0003676">
    <property type="term" value="F:nucleic acid binding"/>
    <property type="evidence" value="ECO:0007669"/>
    <property type="project" value="InterPro"/>
</dbReference>
<feature type="region of interest" description="Disordered" evidence="1">
    <location>
        <begin position="180"/>
        <end position="213"/>
    </location>
</feature>
<dbReference type="OrthoDB" id="5411533at2759"/>
<name>A0A6A6YTQ1_9PEZI</name>
<dbReference type="GeneID" id="54462866"/>
<dbReference type="InterPro" id="IPR012677">
    <property type="entry name" value="Nucleotide-bd_a/b_plait_sf"/>
</dbReference>
<evidence type="ECO:0000313" key="4">
    <source>
        <dbReference type="RefSeq" id="XP_033578717.1"/>
    </source>
</evidence>
<protein>
    <recommendedName>
        <fullName evidence="5">RRM domain-containing protein</fullName>
    </recommendedName>
</protein>
<dbReference type="Gene3D" id="3.30.70.330">
    <property type="match status" value="1"/>
</dbReference>
<dbReference type="EMBL" id="MU003698">
    <property type="protein sequence ID" value="KAF2811753.1"/>
    <property type="molecule type" value="Genomic_DNA"/>
</dbReference>
<gene>
    <name evidence="2 4" type="ORF">BDZ99DRAFT_475269</name>
</gene>
<evidence type="ECO:0000256" key="1">
    <source>
        <dbReference type="SAM" id="MobiDB-lite"/>
    </source>
</evidence>
<proteinExistence type="predicted"/>
<reference evidence="4" key="3">
    <citation type="submission" date="2025-04" db="UniProtKB">
        <authorList>
            <consortium name="RefSeq"/>
        </authorList>
    </citation>
    <scope>IDENTIFICATION</scope>
    <source>
        <strain evidence="4">CBS 304.34</strain>
    </source>
</reference>
<dbReference type="SUPFAM" id="SSF54928">
    <property type="entry name" value="RNA-binding domain, RBD"/>
    <property type="match status" value="1"/>
</dbReference>
<feature type="region of interest" description="Disordered" evidence="1">
    <location>
        <begin position="29"/>
        <end position="143"/>
    </location>
</feature>
<dbReference type="RefSeq" id="XP_033578717.1">
    <property type="nucleotide sequence ID" value="XM_033721973.1"/>
</dbReference>
<evidence type="ECO:0000313" key="2">
    <source>
        <dbReference type="EMBL" id="KAF2811753.1"/>
    </source>
</evidence>
<evidence type="ECO:0008006" key="5">
    <source>
        <dbReference type="Google" id="ProtNLM"/>
    </source>
</evidence>
<feature type="compositionally biased region" description="Basic and acidic residues" evidence="1">
    <location>
        <begin position="190"/>
        <end position="207"/>
    </location>
</feature>
<dbReference type="InterPro" id="IPR035979">
    <property type="entry name" value="RBD_domain_sf"/>
</dbReference>
<sequence>MSSTSRRKPHFEAPFPAHNTVRLVPQIALAPELTTPSSPSHRDLRKPRPIARFSPLLSRRRPISNSVSTTQHHPHCSSDRPGIDNNNLPKSPAHSPYTPRRLPPTSYRNYMSASFSSAQTRPFHQTAPVSTATSSPAHSGLASSLPLSQRKAILPSLPPHKPARLVLQAVRPGVDNVALTTRSSWTGGPEARRRSEHRSAERNRQARAEGPPSNVSGVPFHCICVGNVHFSITETDLNNVFERFGGREFVQLQKEETDRIRDCGSDDSARQYLRSVASENSETARHQSQAAITKNPESFVFRTQALA</sequence>
<reference evidence="2 4" key="1">
    <citation type="journal article" date="2020" name="Stud. Mycol.">
        <title>101 Dothideomycetes genomes: a test case for predicting lifestyles and emergence of pathogens.</title>
        <authorList>
            <person name="Haridas S."/>
            <person name="Albert R."/>
            <person name="Binder M."/>
            <person name="Bloem J."/>
            <person name="Labutti K."/>
            <person name="Salamov A."/>
            <person name="Andreopoulos B."/>
            <person name="Baker S."/>
            <person name="Barry K."/>
            <person name="Bills G."/>
            <person name="Bluhm B."/>
            <person name="Cannon C."/>
            <person name="Castanera R."/>
            <person name="Culley D."/>
            <person name="Daum C."/>
            <person name="Ezra D."/>
            <person name="Gonzalez J."/>
            <person name="Henrissat B."/>
            <person name="Kuo A."/>
            <person name="Liang C."/>
            <person name="Lipzen A."/>
            <person name="Lutzoni F."/>
            <person name="Magnuson J."/>
            <person name="Mondo S."/>
            <person name="Nolan M."/>
            <person name="Ohm R."/>
            <person name="Pangilinan J."/>
            <person name="Park H.-J."/>
            <person name="Ramirez L."/>
            <person name="Alfaro M."/>
            <person name="Sun H."/>
            <person name="Tritt A."/>
            <person name="Yoshinaga Y."/>
            <person name="Zwiers L.-H."/>
            <person name="Turgeon B."/>
            <person name="Goodwin S."/>
            <person name="Spatafora J."/>
            <person name="Crous P."/>
            <person name="Grigoriev I."/>
        </authorList>
    </citation>
    <scope>NUCLEOTIDE SEQUENCE</scope>
    <source>
        <strain evidence="2 4">CBS 304.34</strain>
    </source>
</reference>